<accession>D7LDC0</accession>
<dbReference type="Proteomes" id="UP000008694">
    <property type="component" value="Unassembled WGS sequence"/>
</dbReference>
<gene>
    <name evidence="2" type="ORF">ARALYDRAFT_667431</name>
</gene>
<dbReference type="PANTHER" id="PTHR31293">
    <property type="entry name" value="RNI-LIKE SUPERFAMILY PROTEIN"/>
    <property type="match status" value="1"/>
</dbReference>
<name>D7LDC0_ARALL</name>
<feature type="domain" description="FBD" evidence="1">
    <location>
        <begin position="91"/>
        <end position="161"/>
    </location>
</feature>
<dbReference type="InterPro" id="IPR055294">
    <property type="entry name" value="FBL60-like"/>
</dbReference>
<dbReference type="Gramene" id="Al_scaffold_0004_150">
    <property type="protein sequence ID" value="Al_scaffold_0004_150"/>
    <property type="gene ID" value="Al_scaffold_0004_150"/>
</dbReference>
<evidence type="ECO:0000313" key="3">
    <source>
        <dbReference type="Proteomes" id="UP000008694"/>
    </source>
</evidence>
<sequence>MRFNTPSLVYLDYSGFAPTSSSIANFLDSLVEAKLDVILDSNLHHDVTLRQKDGVLVDLSTIMNWMRNVKTLSLSSASVKGLHCVSSQGLCIDRNEVKVLEIYGFSGRDREVRQVTCFLREMQFLQVLKVEIDARDNNKLRLINHLLALPGLSSKLQIMFL</sequence>
<dbReference type="SMART" id="SM00579">
    <property type="entry name" value="FBD"/>
    <property type="match status" value="1"/>
</dbReference>
<dbReference type="AlphaFoldDB" id="D7LDC0"/>
<dbReference type="HOGENOM" id="CLU_1646028_0_0_1"/>
<keyword evidence="3" id="KW-1185">Reference proteome</keyword>
<evidence type="ECO:0000313" key="2">
    <source>
        <dbReference type="EMBL" id="EFH54854.1"/>
    </source>
</evidence>
<reference evidence="3" key="1">
    <citation type="journal article" date="2011" name="Nat. Genet.">
        <title>The Arabidopsis lyrata genome sequence and the basis of rapid genome size change.</title>
        <authorList>
            <person name="Hu T.T."/>
            <person name="Pattyn P."/>
            <person name="Bakker E.G."/>
            <person name="Cao J."/>
            <person name="Cheng J.-F."/>
            <person name="Clark R.M."/>
            <person name="Fahlgren N."/>
            <person name="Fawcett J.A."/>
            <person name="Grimwood J."/>
            <person name="Gundlach H."/>
            <person name="Haberer G."/>
            <person name="Hollister J.D."/>
            <person name="Ossowski S."/>
            <person name="Ottilar R.P."/>
            <person name="Salamov A.A."/>
            <person name="Schneeberger K."/>
            <person name="Spannagl M."/>
            <person name="Wang X."/>
            <person name="Yang L."/>
            <person name="Nasrallah M.E."/>
            <person name="Bergelson J."/>
            <person name="Carrington J.C."/>
            <person name="Gaut B.S."/>
            <person name="Schmutz J."/>
            <person name="Mayer K.F.X."/>
            <person name="Van de Peer Y."/>
            <person name="Grigoriev I.V."/>
            <person name="Nordborg M."/>
            <person name="Weigel D."/>
            <person name="Guo Y.-L."/>
        </authorList>
    </citation>
    <scope>NUCLEOTIDE SEQUENCE [LARGE SCALE GENOMIC DNA]</scope>
    <source>
        <strain evidence="3">cv. MN47</strain>
    </source>
</reference>
<proteinExistence type="predicted"/>
<dbReference type="PANTHER" id="PTHR31293:SF22">
    <property type="entry name" value="BNAC06G06520D PROTEIN"/>
    <property type="match status" value="1"/>
</dbReference>
<dbReference type="EMBL" id="GL348716">
    <property type="protein sequence ID" value="EFH54854.1"/>
    <property type="molecule type" value="Genomic_DNA"/>
</dbReference>
<dbReference type="InterPro" id="IPR006566">
    <property type="entry name" value="FBD"/>
</dbReference>
<protein>
    <submittedName>
        <fullName evidence="2">Predicted protein</fullName>
    </submittedName>
</protein>
<organism evidence="3">
    <name type="scientific">Arabidopsis lyrata subsp. lyrata</name>
    <name type="common">Lyre-leaved rock-cress</name>
    <dbReference type="NCBI Taxonomy" id="81972"/>
    <lineage>
        <taxon>Eukaryota</taxon>
        <taxon>Viridiplantae</taxon>
        <taxon>Streptophyta</taxon>
        <taxon>Embryophyta</taxon>
        <taxon>Tracheophyta</taxon>
        <taxon>Spermatophyta</taxon>
        <taxon>Magnoliopsida</taxon>
        <taxon>eudicotyledons</taxon>
        <taxon>Gunneridae</taxon>
        <taxon>Pentapetalae</taxon>
        <taxon>rosids</taxon>
        <taxon>malvids</taxon>
        <taxon>Brassicales</taxon>
        <taxon>Brassicaceae</taxon>
        <taxon>Camelineae</taxon>
        <taxon>Arabidopsis</taxon>
    </lineage>
</organism>
<evidence type="ECO:0000259" key="1">
    <source>
        <dbReference type="SMART" id="SM00579"/>
    </source>
</evidence>